<feature type="transmembrane region" description="Helical" evidence="2">
    <location>
        <begin position="767"/>
        <end position="785"/>
    </location>
</feature>
<accession>A0ABD1LTH2</accession>
<evidence type="ECO:0000313" key="4">
    <source>
        <dbReference type="Proteomes" id="UP001603857"/>
    </source>
</evidence>
<feature type="region of interest" description="Disordered" evidence="1">
    <location>
        <begin position="942"/>
        <end position="963"/>
    </location>
</feature>
<dbReference type="InterPro" id="IPR026153">
    <property type="entry name" value="Treslin"/>
</dbReference>
<dbReference type="EMBL" id="JBGMDY010000007">
    <property type="protein sequence ID" value="KAL2326827.1"/>
    <property type="molecule type" value="Genomic_DNA"/>
</dbReference>
<evidence type="ECO:0000313" key="3">
    <source>
        <dbReference type="EMBL" id="KAL2326827.1"/>
    </source>
</evidence>
<feature type="compositionally biased region" description="Polar residues" evidence="1">
    <location>
        <begin position="942"/>
        <end position="951"/>
    </location>
</feature>
<keyword evidence="2" id="KW-1133">Transmembrane helix</keyword>
<dbReference type="Proteomes" id="UP001603857">
    <property type="component" value="Unassembled WGS sequence"/>
</dbReference>
<keyword evidence="2" id="KW-0472">Membrane</keyword>
<keyword evidence="4" id="KW-1185">Reference proteome</keyword>
<protein>
    <submittedName>
        <fullName evidence="3">Uncharacterized protein</fullName>
    </submittedName>
</protein>
<dbReference type="AlphaFoldDB" id="A0ABD1LTH2"/>
<sequence>MESDPWTGYSHSHRVVLLIDVASLHHHNHNHNHTIQRLLSFFQTLLSFPPLSSSLFAFKLFFSSLSPLLSFSKLQPYLPSPSLSFDHPSSTLARLSHTLSSLPSFHPFSSPSASHLAQNLSQLLHDHSWEHHTHSTPTIPPNLVLLFSPSFPSFSSLASFFNAQANLIPDQASLCLKFSLFFGGVSRSFRSRGIHCSWIDIHGGGQVESGIESEEIRELRGLFRAGVGRLGWGFCSLDSVLLGSAVVPFGLVYPLIGVSWGSACCSSRDFNFGVQLSLRILDVSGSPIEYNCCDLEFVDVKVDSELANFRGGGVWERRERFWKMCLEGDLKLEVKVVRRCDGFVELGEWLCDSVVVREAFGGLKKKEKGGLDGFFPDRVLELVASEFGCQWQRKPVLVWEVLLSFLYREGCWALVSLTNGKCGSCLGILRPFTVFSALFSVLGDPHVGEQNVGQYIKLVDDEICLSDPKLNKNGDLLDSQAKKRVVAVQGHQRKKMNLNTLQNLSWSSFCKSVYDQYEVDLLEVYYAMEVNKSKKLKFLKCWMKQMKTYGFSDLTLLEKPKPNPIIAEETSSKLNDLPQNGEQPIYSFASGETNHEQEASTIQEDADQDFRPETSEAFFSNLADRIQRGIKSEGVDMGSLAERLVDSSIYWLCQKVDMETISQSQSPLKDHNTCGSMIASELIKLLLREPKEIAAKHKSQNPLSQSQAFDSKPVAPVSDLVVKEYELQILFRMEILQSEVGSRVEDSCKQKFVKQICRLLDNIQCHMGMGFIVFFFFLTCLLMIVKSLNFRYSLTLEDTVQKIYNKMDLVLFADEDEAPLLNSEDSNKSLNKNAYRDEVGENNVSNQPISAENEPFQLQKGCRGRFQRIVNDDHDKKLIEAKERRERARRFSSCRSWEPVLRRVWAPKHMGMKPKTGPFQRVTKRKKRERACYATVCETPMTGNVHSSPRTRGSEDIDNDLADWSQRSGSVSKALFKDDL</sequence>
<gene>
    <name evidence="3" type="ORF">Fmac_020254</name>
</gene>
<comment type="caution">
    <text evidence="3">The sequence shown here is derived from an EMBL/GenBank/DDBJ whole genome shotgun (WGS) entry which is preliminary data.</text>
</comment>
<reference evidence="3 4" key="1">
    <citation type="submission" date="2024-08" db="EMBL/GenBank/DDBJ databases">
        <title>Insights into the chromosomal genome structure of Flemingia macrophylla.</title>
        <authorList>
            <person name="Ding Y."/>
            <person name="Zhao Y."/>
            <person name="Bi W."/>
            <person name="Wu M."/>
            <person name="Zhao G."/>
            <person name="Gong Y."/>
            <person name="Li W."/>
            <person name="Zhang P."/>
        </authorList>
    </citation>
    <scope>NUCLEOTIDE SEQUENCE [LARGE SCALE GENOMIC DNA]</scope>
    <source>
        <strain evidence="3">DYQJB</strain>
        <tissue evidence="3">Leaf</tissue>
    </source>
</reference>
<keyword evidence="2" id="KW-0812">Transmembrane</keyword>
<name>A0ABD1LTH2_9FABA</name>
<organism evidence="3 4">
    <name type="scientific">Flemingia macrophylla</name>
    <dbReference type="NCBI Taxonomy" id="520843"/>
    <lineage>
        <taxon>Eukaryota</taxon>
        <taxon>Viridiplantae</taxon>
        <taxon>Streptophyta</taxon>
        <taxon>Embryophyta</taxon>
        <taxon>Tracheophyta</taxon>
        <taxon>Spermatophyta</taxon>
        <taxon>Magnoliopsida</taxon>
        <taxon>eudicotyledons</taxon>
        <taxon>Gunneridae</taxon>
        <taxon>Pentapetalae</taxon>
        <taxon>rosids</taxon>
        <taxon>fabids</taxon>
        <taxon>Fabales</taxon>
        <taxon>Fabaceae</taxon>
        <taxon>Papilionoideae</taxon>
        <taxon>50 kb inversion clade</taxon>
        <taxon>NPAAA clade</taxon>
        <taxon>indigoferoid/millettioid clade</taxon>
        <taxon>Phaseoleae</taxon>
        <taxon>Flemingia</taxon>
    </lineage>
</organism>
<dbReference type="PANTHER" id="PTHR21556:SF2">
    <property type="entry name" value="TRESLIN"/>
    <property type="match status" value="1"/>
</dbReference>
<proteinExistence type="predicted"/>
<evidence type="ECO:0000256" key="2">
    <source>
        <dbReference type="SAM" id="Phobius"/>
    </source>
</evidence>
<evidence type="ECO:0000256" key="1">
    <source>
        <dbReference type="SAM" id="MobiDB-lite"/>
    </source>
</evidence>
<dbReference type="PANTHER" id="PTHR21556">
    <property type="entry name" value="TRESLIN"/>
    <property type="match status" value="1"/>
</dbReference>